<evidence type="ECO:0000313" key="3">
    <source>
        <dbReference type="EMBL" id="RJF82762.1"/>
    </source>
</evidence>
<dbReference type="AlphaFoldDB" id="A0A418W972"/>
<reference evidence="4 5" key="1">
    <citation type="submission" date="2018-09" db="EMBL/GenBank/DDBJ databases">
        <authorList>
            <person name="Zhu H."/>
        </authorList>
    </citation>
    <scope>NUCLEOTIDE SEQUENCE [LARGE SCALE GENOMIC DNA]</scope>
    <source>
        <strain evidence="4 5">K1W22B-8</strain>
    </source>
</reference>
<dbReference type="Pfam" id="PF12802">
    <property type="entry name" value="MarR_2"/>
    <property type="match status" value="1"/>
</dbReference>
<organism evidence="4 5">
    <name type="scientific">Oleomonas cavernae</name>
    <dbReference type="NCBI Taxonomy" id="2320859"/>
    <lineage>
        <taxon>Bacteria</taxon>
        <taxon>Pseudomonadati</taxon>
        <taxon>Pseudomonadota</taxon>
        <taxon>Alphaproteobacteria</taxon>
        <taxon>Acetobacterales</taxon>
        <taxon>Acetobacteraceae</taxon>
        <taxon>Oleomonas</taxon>
    </lineage>
</organism>
<dbReference type="PANTHER" id="PTHR33164:SF43">
    <property type="entry name" value="HTH-TYPE TRANSCRIPTIONAL REPRESSOR YETL"/>
    <property type="match status" value="1"/>
</dbReference>
<name>A0A418W972_9PROT</name>
<dbReference type="PANTHER" id="PTHR33164">
    <property type="entry name" value="TRANSCRIPTIONAL REGULATOR, MARR FAMILY"/>
    <property type="match status" value="1"/>
</dbReference>
<evidence type="ECO:0000313" key="2">
    <source>
        <dbReference type="EMBL" id="RJF82757.1"/>
    </source>
</evidence>
<dbReference type="GO" id="GO:0006950">
    <property type="term" value="P:response to stress"/>
    <property type="evidence" value="ECO:0007669"/>
    <property type="project" value="TreeGrafter"/>
</dbReference>
<dbReference type="EMBL" id="QYUK01000014">
    <property type="protein sequence ID" value="RJF82757.1"/>
    <property type="molecule type" value="Genomic_DNA"/>
</dbReference>
<sequence>MTGEIDRRAILLARAVVVLFRDFELVAREAEITVPQYRFLLFLKRGPKRAGELAFEAAIGKPTASALIVEMEKRGLITREADPDDARSIRLRLTDLGLDRHAAFETALARHLQGVLSGGDADRILEATTELAYLIDAMRDRASVESVGNLIGDERD</sequence>
<comment type="caution">
    <text evidence="4">The sequence shown here is derived from an EMBL/GenBank/DDBJ whole genome shotgun (WGS) entry which is preliminary data.</text>
</comment>
<feature type="domain" description="HTH marR-type" evidence="1">
    <location>
        <begin position="5"/>
        <end position="140"/>
    </location>
</feature>
<dbReference type="SUPFAM" id="SSF46785">
    <property type="entry name" value="Winged helix' DNA-binding domain"/>
    <property type="match status" value="1"/>
</dbReference>
<evidence type="ECO:0000313" key="4">
    <source>
        <dbReference type="EMBL" id="RJF86565.1"/>
    </source>
</evidence>
<dbReference type="EMBL" id="QYUK01000014">
    <property type="protein sequence ID" value="RJF82762.1"/>
    <property type="molecule type" value="Genomic_DNA"/>
</dbReference>
<accession>A0A418W972</accession>
<dbReference type="InterPro" id="IPR000835">
    <property type="entry name" value="HTH_MarR-typ"/>
</dbReference>
<dbReference type="Gene3D" id="1.10.10.10">
    <property type="entry name" value="Winged helix-like DNA-binding domain superfamily/Winged helix DNA-binding domain"/>
    <property type="match status" value="1"/>
</dbReference>
<dbReference type="OrthoDB" id="5974674at2"/>
<dbReference type="SMART" id="SM00347">
    <property type="entry name" value="HTH_MARR"/>
    <property type="match status" value="1"/>
</dbReference>
<keyword evidence="5" id="KW-1185">Reference proteome</keyword>
<dbReference type="PROSITE" id="PS50995">
    <property type="entry name" value="HTH_MARR_2"/>
    <property type="match status" value="1"/>
</dbReference>
<dbReference type="RefSeq" id="WP_119777210.1">
    <property type="nucleotide sequence ID" value="NZ_QYUK01000011.1"/>
</dbReference>
<dbReference type="EMBL" id="QYUK01000011">
    <property type="protein sequence ID" value="RJF86565.1"/>
    <property type="molecule type" value="Genomic_DNA"/>
</dbReference>
<evidence type="ECO:0000259" key="1">
    <source>
        <dbReference type="PROSITE" id="PS50995"/>
    </source>
</evidence>
<dbReference type="Proteomes" id="UP000284605">
    <property type="component" value="Unassembled WGS sequence"/>
</dbReference>
<proteinExistence type="predicted"/>
<dbReference type="InterPro" id="IPR036388">
    <property type="entry name" value="WH-like_DNA-bd_sf"/>
</dbReference>
<protein>
    <submittedName>
        <fullName evidence="4">MarR family transcriptional regulator</fullName>
    </submittedName>
</protein>
<dbReference type="InterPro" id="IPR036390">
    <property type="entry name" value="WH_DNA-bd_sf"/>
</dbReference>
<dbReference type="GO" id="GO:0003700">
    <property type="term" value="F:DNA-binding transcription factor activity"/>
    <property type="evidence" value="ECO:0007669"/>
    <property type="project" value="InterPro"/>
</dbReference>
<dbReference type="InterPro" id="IPR039422">
    <property type="entry name" value="MarR/SlyA-like"/>
</dbReference>
<gene>
    <name evidence="4" type="ORF">D3874_05635</name>
    <name evidence="2" type="ORF">D3874_25205</name>
    <name evidence="3" type="ORF">D3874_25235</name>
</gene>
<evidence type="ECO:0000313" key="5">
    <source>
        <dbReference type="Proteomes" id="UP000284605"/>
    </source>
</evidence>